<proteinExistence type="predicted"/>
<name>A0A2H1G4I8_ZYMTR</name>
<reference evidence="2" key="1">
    <citation type="submission" date="2017-05" db="EMBL/GenBank/DDBJ databases">
        <authorList>
            <person name="Song R."/>
            <person name="Chenine A.L."/>
            <person name="Ruprecht R.M."/>
        </authorList>
    </citation>
    <scope>NUCLEOTIDE SEQUENCE [LARGE SCALE GENOMIC DNA]</scope>
</reference>
<gene>
    <name evidence="1" type="ORF">ZT1E4_G3851</name>
</gene>
<dbReference type="AlphaFoldDB" id="A0A2H1G4I8"/>
<dbReference type="Proteomes" id="UP000245764">
    <property type="component" value="Chromosome 3"/>
</dbReference>
<accession>A0A2H1G4I8</accession>
<evidence type="ECO:0000313" key="1">
    <source>
        <dbReference type="EMBL" id="SMR48461.1"/>
    </source>
</evidence>
<evidence type="ECO:0000313" key="2">
    <source>
        <dbReference type="Proteomes" id="UP000245764"/>
    </source>
</evidence>
<sequence>MSSFLDMATELRCEVYELLSHDQESNHTNLLLVCHQMRSEAHAILMKGATLTIPYDLTPGSESSTSIKARWNNLPLETRSNIAGIHFKVDHIESLSIASIAQLMLTLCEVGNFSGRHKSFRPNAVPETVYDAPADIAGDLDITFSIASLDHADNEFFRDSSRVWLVEFFFLILYTAMELEETGPKGMKEVKEEVMKILGYDSDVHKAFTVAAYWVQRRWLPSADRTVLWYRLD</sequence>
<dbReference type="EMBL" id="LT854255">
    <property type="protein sequence ID" value="SMR48461.1"/>
    <property type="molecule type" value="Genomic_DNA"/>
</dbReference>
<organism evidence="1 2">
    <name type="scientific">Zymoseptoria tritici ST99CH_1E4</name>
    <dbReference type="NCBI Taxonomy" id="1276532"/>
    <lineage>
        <taxon>Eukaryota</taxon>
        <taxon>Fungi</taxon>
        <taxon>Dikarya</taxon>
        <taxon>Ascomycota</taxon>
        <taxon>Pezizomycotina</taxon>
        <taxon>Dothideomycetes</taxon>
        <taxon>Dothideomycetidae</taxon>
        <taxon>Mycosphaerellales</taxon>
        <taxon>Mycosphaerellaceae</taxon>
        <taxon>Zymoseptoria</taxon>
    </lineage>
</organism>
<protein>
    <submittedName>
        <fullName evidence="1">Uncharacterized protein</fullName>
    </submittedName>
</protein>